<dbReference type="AlphaFoldDB" id="A0A7J0D4U7"/>
<evidence type="ECO:0000313" key="1">
    <source>
        <dbReference type="EMBL" id="GFN09738.1"/>
    </source>
</evidence>
<evidence type="ECO:0008006" key="3">
    <source>
        <dbReference type="Google" id="ProtNLM"/>
    </source>
</evidence>
<name>A0A7J0D4U7_STRMI</name>
<comment type="caution">
    <text evidence="1">The sequence shown here is derived from an EMBL/GenBank/DDBJ whole genome shotgun (WGS) entry which is preliminary data.</text>
</comment>
<dbReference type="InterPro" id="IPR029058">
    <property type="entry name" value="AB_hydrolase_fold"/>
</dbReference>
<dbReference type="SUPFAM" id="SSF53474">
    <property type="entry name" value="alpha/beta-Hydrolases"/>
    <property type="match status" value="1"/>
</dbReference>
<dbReference type="Gene3D" id="3.40.50.1820">
    <property type="entry name" value="alpha/beta hydrolase"/>
    <property type="match status" value="1"/>
</dbReference>
<evidence type="ECO:0000313" key="2">
    <source>
        <dbReference type="Proteomes" id="UP000498740"/>
    </source>
</evidence>
<proteinExistence type="predicted"/>
<dbReference type="EMBL" id="BLWD01000003">
    <property type="protein sequence ID" value="GFN09738.1"/>
    <property type="molecule type" value="Genomic_DNA"/>
</dbReference>
<gene>
    <name evidence="1" type="ORF">Smic_82940</name>
</gene>
<accession>A0A7J0D4U7</accession>
<sequence length="465" mass="50680">MGSELYDTSTDTVIWGIADVGWLTKAWLRRKGLASLHLTPEERTGDYRRVQARRLLQTPVWSPFLRGIEPYTRLVALAQATAAHHDAVMTFPYDWRLPVAVNAQRLAGEARTHLHNWLSNPAQTHARRQAIEDRPARLVFIAHSMGGLITNAALTLGGDSDLAADTRGILTLGTPLRAQSSLRIFSTLSRVSLPLPHTSLAAAAATMPAVHELLPRFQCLEDGLDVRRLMASDVDAIGGDKELFTRAQDFYTALYARPLPPQQPVVGVRQDTVQSLTITHGVVRASEYCFLTNANRELICDPNGVPRRMPTWGDGTVHRLSAALSTPTIPVAAQHGALASNKRALPLIEDFLLDHDALIRGPEQGDDGIGLTVPDFVTPNSRWECAVTGTDDPAEVELSVAAADGTWSSEQFSFDVADDDRLSTQVTLPDVGLYRVTAKAAYGPEVTQIVFAGPDESSLKHLAED</sequence>
<reference evidence="1 2" key="1">
    <citation type="submission" date="2020-05" db="EMBL/GenBank/DDBJ databases">
        <title>Whole genome shotgun sequence of Streptomyces microflavus NBRC 13062.</title>
        <authorList>
            <person name="Komaki H."/>
            <person name="Tamura T."/>
        </authorList>
    </citation>
    <scope>NUCLEOTIDE SEQUENCE [LARGE SCALE GENOMIC DNA]</scope>
    <source>
        <strain evidence="1 2">NBRC 13062</strain>
    </source>
</reference>
<dbReference type="Proteomes" id="UP000498740">
    <property type="component" value="Unassembled WGS sequence"/>
</dbReference>
<protein>
    <recommendedName>
        <fullName evidence="3">Lecithin:cholesterol acyltransferase</fullName>
    </recommendedName>
</protein>
<organism evidence="1 2">
    <name type="scientific">Streptomyces microflavus</name>
    <name type="common">Streptomyces lipmanii</name>
    <dbReference type="NCBI Taxonomy" id="1919"/>
    <lineage>
        <taxon>Bacteria</taxon>
        <taxon>Bacillati</taxon>
        <taxon>Actinomycetota</taxon>
        <taxon>Actinomycetes</taxon>
        <taxon>Kitasatosporales</taxon>
        <taxon>Streptomycetaceae</taxon>
        <taxon>Streptomyces</taxon>
    </lineage>
</organism>